<feature type="compositionally biased region" description="Basic and acidic residues" evidence="1">
    <location>
        <begin position="241"/>
        <end position="250"/>
    </location>
</feature>
<dbReference type="OrthoDB" id="5964819at2759"/>
<feature type="region of interest" description="Disordered" evidence="1">
    <location>
        <begin position="106"/>
        <end position="157"/>
    </location>
</feature>
<dbReference type="Proteomes" id="UP001152795">
    <property type="component" value="Unassembled WGS sequence"/>
</dbReference>
<feature type="region of interest" description="Disordered" evidence="1">
    <location>
        <begin position="1"/>
        <end position="25"/>
    </location>
</feature>
<proteinExistence type="predicted"/>
<dbReference type="EMBL" id="CACRXK020011910">
    <property type="protein sequence ID" value="CAB4022299.1"/>
    <property type="molecule type" value="Genomic_DNA"/>
</dbReference>
<keyword evidence="3" id="KW-1185">Reference proteome</keyword>
<reference evidence="2" key="1">
    <citation type="submission" date="2020-04" db="EMBL/GenBank/DDBJ databases">
        <authorList>
            <person name="Alioto T."/>
            <person name="Alioto T."/>
            <person name="Gomez Garrido J."/>
        </authorList>
    </citation>
    <scope>NUCLEOTIDE SEQUENCE</scope>
    <source>
        <strain evidence="2">A484AB</strain>
    </source>
</reference>
<protein>
    <submittedName>
        <fullName evidence="2">---NA</fullName>
    </submittedName>
</protein>
<evidence type="ECO:0000313" key="3">
    <source>
        <dbReference type="Proteomes" id="UP001152795"/>
    </source>
</evidence>
<organism evidence="2 3">
    <name type="scientific">Paramuricea clavata</name>
    <name type="common">Red gorgonian</name>
    <name type="synonym">Violescent sea-whip</name>
    <dbReference type="NCBI Taxonomy" id="317549"/>
    <lineage>
        <taxon>Eukaryota</taxon>
        <taxon>Metazoa</taxon>
        <taxon>Cnidaria</taxon>
        <taxon>Anthozoa</taxon>
        <taxon>Octocorallia</taxon>
        <taxon>Malacalcyonacea</taxon>
        <taxon>Plexauridae</taxon>
        <taxon>Paramuricea</taxon>
    </lineage>
</organism>
<feature type="region of interest" description="Disordered" evidence="1">
    <location>
        <begin position="222"/>
        <end position="295"/>
    </location>
</feature>
<feature type="compositionally biased region" description="Polar residues" evidence="1">
    <location>
        <begin position="1"/>
        <end position="11"/>
    </location>
</feature>
<gene>
    <name evidence="2" type="ORF">PACLA_8A010172</name>
</gene>
<accession>A0A7D9J577</accession>
<name>A0A7D9J577_PARCT</name>
<feature type="compositionally biased region" description="Polar residues" evidence="1">
    <location>
        <begin position="106"/>
        <end position="119"/>
    </location>
</feature>
<dbReference type="AlphaFoldDB" id="A0A7D9J577"/>
<evidence type="ECO:0000256" key="1">
    <source>
        <dbReference type="SAM" id="MobiDB-lite"/>
    </source>
</evidence>
<sequence>MAPTGQETQQIRDIDDLDSADTNGKKLKRNKSINNTAVLVAKCVAEHDDLNPRETTNTGDKLQSETEVVLEDGSLAYVCLPVIDIPCLGGVEASAKTSTLDSASAWDQSLDQSFQTKNPPRTWRSSGKGKKRKKPKAGSKKKIYKKHKTDVSMPSSNESLESFVSNKNTFADTEVPFVFCGAQPTNCKITTGGRKHNNGTKGGRIATQQTCGSVKASNKMCSDVQSHRGGGGGGDGDDGDDGNKPPRKPPDAVLCCKTTKQRRKKKKTKSSEMEVDGGSNEGGGDCPPSSANDQEMVSVQKEQVVNEQIVNVPCVQPEQPRQPTKQLLLMLHKRNTDINHNNYCGKTACDRCSEVETKLIRHYFDEMNGSCKCNECQLWSLVLKYHTSKCQIKICKVCMRAKKTLQKPAPAAAVIQKNELNVPMCGQSLDEDDLIVWKDKCVPADITHFKEDHHYMLKDSILGKGGRGAVQDMLMSDNVKKKMFSSDCIDFVMKKTKEVGEDEKCLFEETAKHPNFVQTFLLVKKTHPAPHHCIVMEKCG</sequence>
<comment type="caution">
    <text evidence="2">The sequence shown here is derived from an EMBL/GenBank/DDBJ whole genome shotgun (WGS) entry which is preliminary data.</text>
</comment>
<feature type="compositionally biased region" description="Basic residues" evidence="1">
    <location>
        <begin position="259"/>
        <end position="268"/>
    </location>
</feature>
<feature type="compositionally biased region" description="Basic residues" evidence="1">
    <location>
        <begin position="127"/>
        <end position="148"/>
    </location>
</feature>
<evidence type="ECO:0000313" key="2">
    <source>
        <dbReference type="EMBL" id="CAB4022299.1"/>
    </source>
</evidence>